<keyword evidence="2" id="KW-1185">Reference proteome</keyword>
<accession>G8ZZ27</accession>
<reference evidence="1 2" key="1">
    <citation type="journal article" date="2011" name="Proc. Natl. Acad. Sci. U.S.A.">
        <title>Evolutionary erosion of yeast sex chromosomes by mating-type switching accidents.</title>
        <authorList>
            <person name="Gordon J.L."/>
            <person name="Armisen D."/>
            <person name="Proux-Wera E."/>
            <person name="Oheigeartaigh S.S."/>
            <person name="Byrne K.P."/>
            <person name="Wolfe K.H."/>
        </authorList>
    </citation>
    <scope>NUCLEOTIDE SEQUENCE [LARGE SCALE GENOMIC DNA]</scope>
    <source>
        <strain evidence="2">ATCC 10662 / CBS 1146 / NBRC 0425 / NCYC 2629 / NRRL Y-866</strain>
    </source>
</reference>
<dbReference type="OrthoDB" id="4064460at2759"/>
<proteinExistence type="predicted"/>
<name>G8ZZ27_TORDE</name>
<dbReference type="KEGG" id="tdl:TDEL_0H00120"/>
<sequence>MKNDGEPHAERRSPSYKEAVTLNSNAEEKEKFIAAYEKEIGQLLKMNTWDNDKVVNTRDVRKNKILNTMFIFTTKRDGTKKLRFVARGDQTKNRKTYRTTQCTITH</sequence>
<dbReference type="AlphaFoldDB" id="G8ZZ27"/>
<protein>
    <submittedName>
        <fullName evidence="1">Uncharacterized protein</fullName>
    </submittedName>
</protein>
<dbReference type="EMBL" id="HE616749">
    <property type="protein sequence ID" value="CCE93871.1"/>
    <property type="molecule type" value="Genomic_DNA"/>
</dbReference>
<dbReference type="HOGENOM" id="CLU_2225029_0_0_1"/>
<gene>
    <name evidence="1" type="primary">TDEL0H00120</name>
    <name evidence="1" type="ORF">TDEL_0H00120</name>
</gene>
<dbReference type="Proteomes" id="UP000005627">
    <property type="component" value="Chromosome 8"/>
</dbReference>
<dbReference type="eggNOG" id="KOG0017">
    <property type="taxonomic scope" value="Eukaryota"/>
</dbReference>
<organism evidence="1 2">
    <name type="scientific">Torulaspora delbrueckii</name>
    <name type="common">Yeast</name>
    <name type="synonym">Candida colliculosa</name>
    <dbReference type="NCBI Taxonomy" id="4950"/>
    <lineage>
        <taxon>Eukaryota</taxon>
        <taxon>Fungi</taxon>
        <taxon>Dikarya</taxon>
        <taxon>Ascomycota</taxon>
        <taxon>Saccharomycotina</taxon>
        <taxon>Saccharomycetes</taxon>
        <taxon>Saccharomycetales</taxon>
        <taxon>Saccharomycetaceae</taxon>
        <taxon>Torulaspora</taxon>
    </lineage>
</organism>
<dbReference type="GeneID" id="11505342"/>
<evidence type="ECO:0000313" key="1">
    <source>
        <dbReference type="EMBL" id="CCE93871.1"/>
    </source>
</evidence>
<dbReference type="STRING" id="1076872.G8ZZ27"/>
<dbReference type="RefSeq" id="XP_003683082.1">
    <property type="nucleotide sequence ID" value="XM_003683034.1"/>
</dbReference>
<dbReference type="InParanoid" id="G8ZZ27"/>
<evidence type="ECO:0000313" key="2">
    <source>
        <dbReference type="Proteomes" id="UP000005627"/>
    </source>
</evidence>